<evidence type="ECO:0000256" key="1">
    <source>
        <dbReference type="SAM" id="MobiDB-lite"/>
    </source>
</evidence>
<comment type="caution">
    <text evidence="3">The sequence shown here is derived from an EMBL/GenBank/DDBJ whole genome shotgun (WGS) entry which is preliminary data.</text>
</comment>
<feature type="chain" id="PRO_5008899211" evidence="2">
    <location>
        <begin position="23"/>
        <end position="373"/>
    </location>
</feature>
<accession>A0A1D1W4T0</accession>
<evidence type="ECO:0000256" key="2">
    <source>
        <dbReference type="SAM" id="SignalP"/>
    </source>
</evidence>
<dbReference type="AlphaFoldDB" id="A0A1D1W4T0"/>
<reference evidence="3 4" key="1">
    <citation type="journal article" date="2016" name="Nat. Commun.">
        <title>Extremotolerant tardigrade genome and improved radiotolerance of human cultured cells by tardigrade-unique protein.</title>
        <authorList>
            <person name="Hashimoto T."/>
            <person name="Horikawa D.D."/>
            <person name="Saito Y."/>
            <person name="Kuwahara H."/>
            <person name="Kozuka-Hata H."/>
            <person name="Shin-I T."/>
            <person name="Minakuchi Y."/>
            <person name="Ohishi K."/>
            <person name="Motoyama A."/>
            <person name="Aizu T."/>
            <person name="Enomoto A."/>
            <person name="Kondo K."/>
            <person name="Tanaka S."/>
            <person name="Hara Y."/>
            <person name="Koshikawa S."/>
            <person name="Sagara H."/>
            <person name="Miura T."/>
            <person name="Yokobori S."/>
            <person name="Miyagawa K."/>
            <person name="Suzuki Y."/>
            <person name="Kubo T."/>
            <person name="Oyama M."/>
            <person name="Kohara Y."/>
            <person name="Fujiyama A."/>
            <person name="Arakawa K."/>
            <person name="Katayama T."/>
            <person name="Toyoda A."/>
            <person name="Kunieda T."/>
        </authorList>
    </citation>
    <scope>NUCLEOTIDE SEQUENCE [LARGE SCALE GENOMIC DNA]</scope>
    <source>
        <strain evidence="3 4">YOKOZUNA-1</strain>
    </source>
</reference>
<organism evidence="3 4">
    <name type="scientific">Ramazzottius varieornatus</name>
    <name type="common">Water bear</name>
    <name type="synonym">Tardigrade</name>
    <dbReference type="NCBI Taxonomy" id="947166"/>
    <lineage>
        <taxon>Eukaryota</taxon>
        <taxon>Metazoa</taxon>
        <taxon>Ecdysozoa</taxon>
        <taxon>Tardigrada</taxon>
        <taxon>Eutardigrada</taxon>
        <taxon>Parachela</taxon>
        <taxon>Hypsibioidea</taxon>
        <taxon>Ramazzottiidae</taxon>
        <taxon>Ramazzottius</taxon>
    </lineage>
</organism>
<evidence type="ECO:0000313" key="4">
    <source>
        <dbReference type="Proteomes" id="UP000186922"/>
    </source>
</evidence>
<feature type="region of interest" description="Disordered" evidence="1">
    <location>
        <begin position="236"/>
        <end position="263"/>
    </location>
</feature>
<feature type="region of interest" description="Disordered" evidence="1">
    <location>
        <begin position="294"/>
        <end position="316"/>
    </location>
</feature>
<keyword evidence="2" id="KW-0732">Signal</keyword>
<dbReference type="EMBL" id="BDGG01000014">
    <property type="protein sequence ID" value="GAV07178.1"/>
    <property type="molecule type" value="Genomic_DNA"/>
</dbReference>
<gene>
    <name evidence="3" type="primary">RvY_17051-1</name>
    <name evidence="3" type="synonym">RvY_17051.1</name>
    <name evidence="3" type="ORF">RvY_17051</name>
</gene>
<name>A0A1D1W4T0_RAMVA</name>
<evidence type="ECO:0000313" key="3">
    <source>
        <dbReference type="EMBL" id="GAV07178.1"/>
    </source>
</evidence>
<dbReference type="OrthoDB" id="10072460at2759"/>
<keyword evidence="4" id="KW-1185">Reference proteome</keyword>
<protein>
    <submittedName>
        <fullName evidence="3">Uncharacterized protein</fullName>
    </submittedName>
</protein>
<proteinExistence type="predicted"/>
<feature type="compositionally biased region" description="Low complexity" evidence="1">
    <location>
        <begin position="169"/>
        <end position="190"/>
    </location>
</feature>
<dbReference type="Proteomes" id="UP000186922">
    <property type="component" value="Unassembled WGS sequence"/>
</dbReference>
<feature type="compositionally biased region" description="Low complexity" evidence="1">
    <location>
        <begin position="236"/>
        <end position="249"/>
    </location>
</feature>
<feature type="compositionally biased region" description="Low complexity" evidence="1">
    <location>
        <begin position="198"/>
        <end position="215"/>
    </location>
</feature>
<feature type="region of interest" description="Disordered" evidence="1">
    <location>
        <begin position="169"/>
        <end position="215"/>
    </location>
</feature>
<feature type="signal peptide" evidence="2">
    <location>
        <begin position="1"/>
        <end position="22"/>
    </location>
</feature>
<feature type="compositionally biased region" description="Gly residues" evidence="1">
    <location>
        <begin position="300"/>
        <end position="313"/>
    </location>
</feature>
<sequence>MTTPRIIFSIIGISLCLRFSAAARFPMSDRLKARQADLLVMKATSKAPIDPTPADVQPSAATSAVAVTSNDALPVEDPNIQIISNPAGGEVVKGGAGIGSLMDSAADKQAQVPTSAVSGAAMPMAGAAVPPAGGATGSGAGASASYASAYAAATTSTYAVPVVTTPTSTYKTPAPSSYGASPSYAASSAPSPYPSPSQSPYGASPSSYGSSSSNGNNGYGSSGYASTASSYGASPSSSSYGSNSYSNPATTARPSYYSPPSSSGSYGGYGSGMTGSGMMGSGMMGSGMMGTGMTGSDMMGTGGGTATGTGTGTGTNATQTIRGVPYGYYTQVQYLPYAPLASQQLTNPIVFSPYLPLPNYILNRFGLPSVTAR</sequence>